<protein>
    <recommendedName>
        <fullName evidence="7">Pyroglutamyl-peptidase I</fullName>
    </recommendedName>
</protein>
<evidence type="ECO:0000256" key="1">
    <source>
        <dbReference type="ARBA" id="ARBA00006641"/>
    </source>
</evidence>
<dbReference type="SUPFAM" id="SSF53182">
    <property type="entry name" value="Pyrrolidone carboxyl peptidase (pyroglutamate aminopeptidase)"/>
    <property type="match status" value="1"/>
</dbReference>
<dbReference type="InterPro" id="IPR036440">
    <property type="entry name" value="Peptidase_C15-like_sf"/>
</dbReference>
<keyword evidence="6" id="KW-1185">Reference proteome</keyword>
<proteinExistence type="inferred from homology"/>
<comment type="similarity">
    <text evidence="1">Belongs to the peptidase C15 family.</text>
</comment>
<sequence>MSSSEPPKCRFIVTGFGPFFGVSINPTMILVQRLEKELDTLASTMGIDVIKALILETSAEAVRKELDDIHQEICSDPNLAGCHVVFLHLGVNYMGKKFQLENSAYNDATFRVPDERGYQPHGICILEGSTCSKSTKSKGVHQFGKSLRTTLRLKEVCSMLEMESNAQPVFISNDPGRFVCNYTYCMSLDKCLSSAENSQSDNETKYHSLFVHVPPFRVIPEDNQYVFVLEIMKKIQQQLIK</sequence>
<keyword evidence="2" id="KW-0645">Protease</keyword>
<dbReference type="PANTHER" id="PTHR23402">
    <property type="entry name" value="PROTEASE FAMILY C15 PYROGLUTAMYL-PEPTIDASE I-RELATED"/>
    <property type="match status" value="1"/>
</dbReference>
<dbReference type="EMBL" id="JALLPJ020001361">
    <property type="protein sequence ID" value="KAL3767633.1"/>
    <property type="molecule type" value="Genomic_DNA"/>
</dbReference>
<organism evidence="5 6">
    <name type="scientific">Cyclotella atomus</name>
    <dbReference type="NCBI Taxonomy" id="382360"/>
    <lineage>
        <taxon>Eukaryota</taxon>
        <taxon>Sar</taxon>
        <taxon>Stramenopiles</taxon>
        <taxon>Ochrophyta</taxon>
        <taxon>Bacillariophyta</taxon>
        <taxon>Coscinodiscophyceae</taxon>
        <taxon>Thalassiosirophycidae</taxon>
        <taxon>Stephanodiscales</taxon>
        <taxon>Stephanodiscaceae</taxon>
        <taxon>Cyclotella</taxon>
    </lineage>
</organism>
<evidence type="ECO:0008006" key="7">
    <source>
        <dbReference type="Google" id="ProtNLM"/>
    </source>
</evidence>
<evidence type="ECO:0000313" key="5">
    <source>
        <dbReference type="EMBL" id="KAL3767633.1"/>
    </source>
</evidence>
<reference evidence="5 6" key="1">
    <citation type="submission" date="2024-10" db="EMBL/GenBank/DDBJ databases">
        <title>Updated reference genomes for cyclostephanoid diatoms.</title>
        <authorList>
            <person name="Roberts W.R."/>
            <person name="Alverson A.J."/>
        </authorList>
    </citation>
    <scope>NUCLEOTIDE SEQUENCE [LARGE SCALE GENOMIC DNA]</scope>
    <source>
        <strain evidence="5 6">AJA010-31</strain>
    </source>
</reference>
<dbReference type="GO" id="GO:0006508">
    <property type="term" value="P:proteolysis"/>
    <property type="evidence" value="ECO:0007669"/>
    <property type="project" value="UniProtKB-KW"/>
</dbReference>
<dbReference type="Pfam" id="PF01470">
    <property type="entry name" value="Peptidase_C15"/>
    <property type="match status" value="1"/>
</dbReference>
<dbReference type="Proteomes" id="UP001530400">
    <property type="component" value="Unassembled WGS sequence"/>
</dbReference>
<keyword evidence="4" id="KW-0788">Thiol protease</keyword>
<evidence type="ECO:0000256" key="4">
    <source>
        <dbReference type="ARBA" id="ARBA00022807"/>
    </source>
</evidence>
<dbReference type="PANTHER" id="PTHR23402:SF1">
    <property type="entry name" value="PYROGLUTAMYL-PEPTIDASE I"/>
    <property type="match status" value="1"/>
</dbReference>
<evidence type="ECO:0000313" key="6">
    <source>
        <dbReference type="Proteomes" id="UP001530400"/>
    </source>
</evidence>
<evidence type="ECO:0000256" key="3">
    <source>
        <dbReference type="ARBA" id="ARBA00022801"/>
    </source>
</evidence>
<gene>
    <name evidence="5" type="ORF">ACHAWO_011098</name>
</gene>
<accession>A0ABD3MXD4</accession>
<dbReference type="InterPro" id="IPR016125">
    <property type="entry name" value="Peptidase_C15-like"/>
</dbReference>
<keyword evidence="3" id="KW-0378">Hydrolase</keyword>
<comment type="caution">
    <text evidence="5">The sequence shown here is derived from an EMBL/GenBank/DDBJ whole genome shotgun (WGS) entry which is preliminary data.</text>
</comment>
<evidence type="ECO:0000256" key="2">
    <source>
        <dbReference type="ARBA" id="ARBA00022670"/>
    </source>
</evidence>
<dbReference type="Gene3D" id="3.40.630.20">
    <property type="entry name" value="Peptidase C15, pyroglutamyl peptidase I-like"/>
    <property type="match status" value="1"/>
</dbReference>
<name>A0ABD3MXD4_9STRA</name>
<dbReference type="FunFam" id="3.40.630.20:FF:000003">
    <property type="entry name" value="Pyrrolidone-carboxylate peptidase isoform A"/>
    <property type="match status" value="1"/>
</dbReference>
<dbReference type="GO" id="GO:0008234">
    <property type="term" value="F:cysteine-type peptidase activity"/>
    <property type="evidence" value="ECO:0007669"/>
    <property type="project" value="UniProtKB-KW"/>
</dbReference>
<dbReference type="AlphaFoldDB" id="A0ABD3MXD4"/>